<organism evidence="1 2">
    <name type="scientific">Bacillus methanolicus PB1</name>
    <dbReference type="NCBI Taxonomy" id="997296"/>
    <lineage>
        <taxon>Bacteria</taxon>
        <taxon>Bacillati</taxon>
        <taxon>Bacillota</taxon>
        <taxon>Bacilli</taxon>
        <taxon>Bacillales</taxon>
        <taxon>Bacillaceae</taxon>
        <taxon>Bacillus</taxon>
    </lineage>
</organism>
<dbReference type="PATRIC" id="fig|997296.3.peg.3393"/>
<dbReference type="STRING" id="997296.PB1_16104"/>
<evidence type="ECO:0000313" key="1">
    <source>
        <dbReference type="EMBL" id="EIJ79096.1"/>
    </source>
</evidence>
<dbReference type="EMBL" id="AFEU01000003">
    <property type="protein sequence ID" value="EIJ79096.1"/>
    <property type="molecule type" value="Genomic_DNA"/>
</dbReference>
<accession>I3DXX5</accession>
<sequence length="47" mass="5687">MLICRAYITVKGRRIYAKDVGKKAFCWEVTPEEHKEYLEKKKKKNKK</sequence>
<keyword evidence="2" id="KW-1185">Reference proteome</keyword>
<proteinExistence type="predicted"/>
<reference evidence="1 2" key="1">
    <citation type="journal article" date="2012" name="Appl. Environ. Microbiol.">
        <title>Genome Sequence of Thermotolerant Bacillus methanolicus: Features and Regulation Related to Methylotrophy and Production of L-Lysine and L-Glutamate from Methanol.</title>
        <authorList>
            <person name="Heggeset T.M."/>
            <person name="Krog A."/>
            <person name="Balzer S."/>
            <person name="Wentzel A."/>
            <person name="Ellingsen T.E."/>
            <person name="Brautaset T."/>
        </authorList>
    </citation>
    <scope>NUCLEOTIDE SEQUENCE [LARGE SCALE GENOMIC DNA]</scope>
    <source>
        <strain evidence="1 2">PB1</strain>
    </source>
</reference>
<protein>
    <submittedName>
        <fullName evidence="1">Uncharacterized protein</fullName>
    </submittedName>
</protein>
<dbReference type="AlphaFoldDB" id="I3DXX5"/>
<gene>
    <name evidence="1" type="ORF">PB1_16104</name>
</gene>
<comment type="caution">
    <text evidence="1">The sequence shown here is derived from an EMBL/GenBank/DDBJ whole genome shotgun (WGS) entry which is preliminary data.</text>
</comment>
<evidence type="ECO:0000313" key="2">
    <source>
        <dbReference type="Proteomes" id="UP000010523"/>
    </source>
</evidence>
<name>I3DXX5_BACMT</name>
<dbReference type="Proteomes" id="UP000010523">
    <property type="component" value="Unassembled WGS sequence"/>
</dbReference>